<evidence type="ECO:0000313" key="2">
    <source>
        <dbReference type="Proteomes" id="UP000593560"/>
    </source>
</evidence>
<dbReference type="Proteomes" id="UP000593560">
    <property type="component" value="Unassembled WGS sequence"/>
</dbReference>
<organism evidence="1 2">
    <name type="scientific">Gossypium harknessii</name>
    <dbReference type="NCBI Taxonomy" id="34285"/>
    <lineage>
        <taxon>Eukaryota</taxon>
        <taxon>Viridiplantae</taxon>
        <taxon>Streptophyta</taxon>
        <taxon>Embryophyta</taxon>
        <taxon>Tracheophyta</taxon>
        <taxon>Spermatophyta</taxon>
        <taxon>Magnoliopsida</taxon>
        <taxon>eudicotyledons</taxon>
        <taxon>Gunneridae</taxon>
        <taxon>Pentapetalae</taxon>
        <taxon>rosids</taxon>
        <taxon>malvids</taxon>
        <taxon>Malvales</taxon>
        <taxon>Malvaceae</taxon>
        <taxon>Malvoideae</taxon>
        <taxon>Gossypium</taxon>
    </lineage>
</organism>
<evidence type="ECO:0000313" key="1">
    <source>
        <dbReference type="EMBL" id="MBA0798368.1"/>
    </source>
</evidence>
<reference evidence="1 2" key="1">
    <citation type="journal article" date="2019" name="Genome Biol. Evol.">
        <title>Insights into the evolution of the New World diploid cottons (Gossypium, subgenus Houzingenia) based on genome sequencing.</title>
        <authorList>
            <person name="Grover C.E."/>
            <person name="Arick M.A. 2nd"/>
            <person name="Thrash A."/>
            <person name="Conover J.L."/>
            <person name="Sanders W.S."/>
            <person name="Peterson D.G."/>
            <person name="Frelichowski J.E."/>
            <person name="Scheffler J.A."/>
            <person name="Scheffler B.E."/>
            <person name="Wendel J.F."/>
        </authorList>
    </citation>
    <scope>NUCLEOTIDE SEQUENCE [LARGE SCALE GENOMIC DNA]</scope>
    <source>
        <strain evidence="1">0</strain>
        <tissue evidence="1">Leaf</tissue>
    </source>
</reference>
<comment type="caution">
    <text evidence="1">The sequence shown here is derived from an EMBL/GenBank/DDBJ whole genome shotgun (WGS) entry which is preliminary data.</text>
</comment>
<protein>
    <submittedName>
        <fullName evidence="1">Uncharacterized protein</fullName>
    </submittedName>
</protein>
<accession>A0A7J9GLY4</accession>
<keyword evidence="2" id="KW-1185">Reference proteome</keyword>
<sequence length="110" mass="12420">MGLRMVVTFGVDREGGEERDLSSERRIGSVIGRGGPKNDLGGLTMVFSEKSNYFYRLLESIERRKIKLIISPFWIKVGPCPSEYERKDLMHAIGSTFGGVLRSESKKDFC</sequence>
<dbReference type="AlphaFoldDB" id="A0A7J9GLY4"/>
<gene>
    <name evidence="1" type="ORF">Gohar_008961</name>
</gene>
<dbReference type="EMBL" id="JABFAD010000005">
    <property type="protein sequence ID" value="MBA0798368.1"/>
    <property type="molecule type" value="Genomic_DNA"/>
</dbReference>
<name>A0A7J9GLY4_9ROSI</name>
<proteinExistence type="predicted"/>
<dbReference type="OrthoDB" id="10306286at2759"/>